<dbReference type="Proteomes" id="UP001168877">
    <property type="component" value="Unassembled WGS sequence"/>
</dbReference>
<comment type="caution">
    <text evidence="3">The sequence shown here is derived from an EMBL/GenBank/DDBJ whole genome shotgun (WGS) entry which is preliminary data.</text>
</comment>
<dbReference type="Gene3D" id="1.10.8.430">
    <property type="entry name" value="Helical domain of apoptotic protease-activating factors"/>
    <property type="match status" value="1"/>
</dbReference>
<sequence length="176" mass="19891">MDAKKIFTVETLSEEESWDMFRKLAGEVVENGEINLIAREVAAYCGGLPLAIETVARALKNKNDRHVWNDAARQLKMSIPRENMRISEKVFATLEPSYNDLESEAKSVFLLCCLFPRDFNIPIELLVRYGMGLGLFKPVYTVEAARDRAHTVVSGLVSSFLLSIVDDDTEKFVQNE</sequence>
<dbReference type="InterPro" id="IPR027417">
    <property type="entry name" value="P-loop_NTPase"/>
</dbReference>
<gene>
    <name evidence="3" type="ORF">LWI29_022871</name>
</gene>
<proteinExistence type="predicted"/>
<keyword evidence="1" id="KW-0547">Nucleotide-binding</keyword>
<evidence type="ECO:0000256" key="1">
    <source>
        <dbReference type="ARBA" id="ARBA00022741"/>
    </source>
</evidence>
<dbReference type="EMBL" id="JAUESC010000381">
    <property type="protein sequence ID" value="KAK0590114.1"/>
    <property type="molecule type" value="Genomic_DNA"/>
</dbReference>
<name>A0AA39SJR1_ACESA</name>
<keyword evidence="2" id="KW-0611">Plant defense</keyword>
<accession>A0AA39SJR1</accession>
<dbReference type="GO" id="GO:0005524">
    <property type="term" value="F:ATP binding"/>
    <property type="evidence" value="ECO:0007669"/>
    <property type="project" value="UniProtKB-KW"/>
</dbReference>
<dbReference type="PANTHER" id="PTHR33463:SF203">
    <property type="entry name" value="AAA+ ATPASE DOMAIN-CONTAINING PROTEIN"/>
    <property type="match status" value="1"/>
</dbReference>
<protein>
    <recommendedName>
        <fullName evidence="5">NB-ARC domain-containing protein</fullName>
    </recommendedName>
</protein>
<dbReference type="GO" id="GO:0006952">
    <property type="term" value="P:defense response"/>
    <property type="evidence" value="ECO:0007669"/>
    <property type="project" value="UniProtKB-KW"/>
</dbReference>
<keyword evidence="4" id="KW-1185">Reference proteome</keyword>
<evidence type="ECO:0000313" key="3">
    <source>
        <dbReference type="EMBL" id="KAK0590114.1"/>
    </source>
</evidence>
<dbReference type="AlphaFoldDB" id="A0AA39SJR1"/>
<dbReference type="PANTHER" id="PTHR33463">
    <property type="entry name" value="NB-ARC DOMAIN-CONTAINING PROTEIN-RELATED"/>
    <property type="match status" value="1"/>
</dbReference>
<dbReference type="SUPFAM" id="SSF52540">
    <property type="entry name" value="P-loop containing nucleoside triphosphate hydrolases"/>
    <property type="match status" value="1"/>
</dbReference>
<reference evidence="3" key="2">
    <citation type="submission" date="2023-06" db="EMBL/GenBank/DDBJ databases">
        <authorList>
            <person name="Swenson N.G."/>
            <person name="Wegrzyn J.L."/>
            <person name="Mcevoy S.L."/>
        </authorList>
    </citation>
    <scope>NUCLEOTIDE SEQUENCE</scope>
    <source>
        <strain evidence="3">NS2018</strain>
        <tissue evidence="3">Leaf</tissue>
    </source>
</reference>
<dbReference type="InterPro" id="IPR042197">
    <property type="entry name" value="Apaf_helical"/>
</dbReference>
<evidence type="ECO:0008006" key="5">
    <source>
        <dbReference type="Google" id="ProtNLM"/>
    </source>
</evidence>
<evidence type="ECO:0000256" key="2">
    <source>
        <dbReference type="ARBA" id="ARBA00022821"/>
    </source>
</evidence>
<organism evidence="3 4">
    <name type="scientific">Acer saccharum</name>
    <name type="common">Sugar maple</name>
    <dbReference type="NCBI Taxonomy" id="4024"/>
    <lineage>
        <taxon>Eukaryota</taxon>
        <taxon>Viridiplantae</taxon>
        <taxon>Streptophyta</taxon>
        <taxon>Embryophyta</taxon>
        <taxon>Tracheophyta</taxon>
        <taxon>Spermatophyta</taxon>
        <taxon>Magnoliopsida</taxon>
        <taxon>eudicotyledons</taxon>
        <taxon>Gunneridae</taxon>
        <taxon>Pentapetalae</taxon>
        <taxon>rosids</taxon>
        <taxon>malvids</taxon>
        <taxon>Sapindales</taxon>
        <taxon>Sapindaceae</taxon>
        <taxon>Hippocastanoideae</taxon>
        <taxon>Acereae</taxon>
        <taxon>Acer</taxon>
    </lineage>
</organism>
<evidence type="ECO:0000313" key="4">
    <source>
        <dbReference type="Proteomes" id="UP001168877"/>
    </source>
</evidence>
<dbReference type="GO" id="GO:0043531">
    <property type="term" value="F:ADP binding"/>
    <property type="evidence" value="ECO:0007669"/>
    <property type="project" value="InterPro"/>
</dbReference>
<reference evidence="3" key="1">
    <citation type="journal article" date="2022" name="Plant J.">
        <title>Strategies of tolerance reflected in two North American maple genomes.</title>
        <authorList>
            <person name="McEvoy S.L."/>
            <person name="Sezen U.U."/>
            <person name="Trouern-Trend A."/>
            <person name="McMahon S.M."/>
            <person name="Schaberg P.G."/>
            <person name="Yang J."/>
            <person name="Wegrzyn J.L."/>
            <person name="Swenson N.G."/>
        </authorList>
    </citation>
    <scope>NUCLEOTIDE SEQUENCE</scope>
    <source>
        <strain evidence="3">NS2018</strain>
    </source>
</reference>
<dbReference type="InterPro" id="IPR050905">
    <property type="entry name" value="Plant_NBS-LRR"/>
</dbReference>